<name>N4WR65_9BACI</name>
<dbReference type="STRING" id="1308866.J416_14682"/>
<evidence type="ECO:0000313" key="3">
    <source>
        <dbReference type="Proteomes" id="UP000012283"/>
    </source>
</evidence>
<dbReference type="eggNOG" id="ENOG50330KM">
    <property type="taxonomic scope" value="Bacteria"/>
</dbReference>
<evidence type="ECO:0000259" key="1">
    <source>
        <dbReference type="SMART" id="SM00914"/>
    </source>
</evidence>
<sequence>MKKQKTTYQLKSFYMNQKGHFMAKREISYEIKLVSQLLLDDLCYRWNKARLDEQINQAIDTNDTDTFMELSHMYQSYVE</sequence>
<dbReference type="PATRIC" id="fig|1308866.3.peg.2955"/>
<dbReference type="Proteomes" id="UP000012283">
    <property type="component" value="Unassembled WGS sequence"/>
</dbReference>
<dbReference type="RefSeq" id="WP_003474054.1">
    <property type="nucleotide sequence ID" value="NZ_APML01000080.1"/>
</dbReference>
<dbReference type="Gene3D" id="4.10.810.10">
    <property type="entry name" value="Virus Scaffolding Protein, Chain A"/>
    <property type="match status" value="1"/>
</dbReference>
<comment type="caution">
    <text evidence="2">The sequence shown here is derived from an EMBL/GenBank/DDBJ whole genome shotgun (WGS) entry which is preliminary data.</text>
</comment>
<dbReference type="OrthoDB" id="2691639at2"/>
<proteinExistence type="predicted"/>
<dbReference type="AlphaFoldDB" id="N4WR65"/>
<dbReference type="InterPro" id="IPR014957">
    <property type="entry name" value="IDEAL_dom"/>
</dbReference>
<feature type="domain" description="IDEAL" evidence="1">
    <location>
        <begin position="38"/>
        <end position="74"/>
    </location>
</feature>
<dbReference type="InterPro" id="IPR027393">
    <property type="entry name" value="Virus_scaffolding_prot_C"/>
</dbReference>
<evidence type="ECO:0000313" key="2">
    <source>
        <dbReference type="EMBL" id="ENH95711.1"/>
    </source>
</evidence>
<reference evidence="2 3" key="1">
    <citation type="submission" date="2013-03" db="EMBL/GenBank/DDBJ databases">
        <title>Draft genome sequence of Gracibacillus halophilus YIM-C55.5, a moderately halophilic and thermophilic organism from the Xiaochaidamu salt lake.</title>
        <authorList>
            <person name="Sugumar T."/>
            <person name="Polireddy D.R."/>
            <person name="Antony A."/>
            <person name="Madhava Y.R."/>
            <person name="Sivakumar N."/>
        </authorList>
    </citation>
    <scope>NUCLEOTIDE SEQUENCE [LARGE SCALE GENOMIC DNA]</scope>
    <source>
        <strain evidence="2 3">YIM-C55.5</strain>
    </source>
</reference>
<protein>
    <recommendedName>
        <fullName evidence="1">IDEAL domain-containing protein</fullName>
    </recommendedName>
</protein>
<keyword evidence="3" id="KW-1185">Reference proteome</keyword>
<accession>N4WR65</accession>
<dbReference type="Pfam" id="PF08858">
    <property type="entry name" value="IDEAL"/>
    <property type="match status" value="1"/>
</dbReference>
<gene>
    <name evidence="2" type="ORF">J416_14682</name>
</gene>
<organism evidence="2 3">
    <name type="scientific">Gracilibacillus halophilus YIM-C55.5</name>
    <dbReference type="NCBI Taxonomy" id="1308866"/>
    <lineage>
        <taxon>Bacteria</taxon>
        <taxon>Bacillati</taxon>
        <taxon>Bacillota</taxon>
        <taxon>Bacilli</taxon>
        <taxon>Bacillales</taxon>
        <taxon>Bacillaceae</taxon>
        <taxon>Gracilibacillus</taxon>
    </lineage>
</organism>
<dbReference type="SMART" id="SM00914">
    <property type="entry name" value="IDEAL"/>
    <property type="match status" value="1"/>
</dbReference>
<dbReference type="EMBL" id="APML01000080">
    <property type="protein sequence ID" value="ENH95711.1"/>
    <property type="molecule type" value="Genomic_DNA"/>
</dbReference>